<feature type="non-terminal residue" evidence="1">
    <location>
        <position position="116"/>
    </location>
</feature>
<keyword evidence="2" id="KW-1185">Reference proteome</keyword>
<protein>
    <submittedName>
        <fullName evidence="1">Uncharacterized protein</fullName>
    </submittedName>
</protein>
<dbReference type="EMBL" id="CALNXI010000413">
    <property type="protein sequence ID" value="CAH3026620.1"/>
    <property type="molecule type" value="Genomic_DNA"/>
</dbReference>
<proteinExistence type="predicted"/>
<sequence length="116" mass="13183">HNADFVLGAITELLKVGSVVQCPCPPVVVNPLSVSIQPNGKKRLILDLRHVNFFVKKSKIKSDLFKSGFVANKDKCQWFPLQVICWLGIFWDFKNNRMFIPPEKISGILDEVVEIM</sequence>
<gene>
    <name evidence="1" type="ORF">PEVE_00029524</name>
</gene>
<dbReference type="InterPro" id="IPR043502">
    <property type="entry name" value="DNA/RNA_pol_sf"/>
</dbReference>
<evidence type="ECO:0000313" key="1">
    <source>
        <dbReference type="EMBL" id="CAH3026620.1"/>
    </source>
</evidence>
<organism evidence="1 2">
    <name type="scientific">Porites evermanni</name>
    <dbReference type="NCBI Taxonomy" id="104178"/>
    <lineage>
        <taxon>Eukaryota</taxon>
        <taxon>Metazoa</taxon>
        <taxon>Cnidaria</taxon>
        <taxon>Anthozoa</taxon>
        <taxon>Hexacorallia</taxon>
        <taxon>Scleractinia</taxon>
        <taxon>Fungiina</taxon>
        <taxon>Poritidae</taxon>
        <taxon>Porites</taxon>
    </lineage>
</organism>
<feature type="non-terminal residue" evidence="1">
    <location>
        <position position="1"/>
    </location>
</feature>
<comment type="caution">
    <text evidence="1">The sequence shown here is derived from an EMBL/GenBank/DDBJ whole genome shotgun (WGS) entry which is preliminary data.</text>
</comment>
<accession>A0ABN8MEY2</accession>
<dbReference type="SUPFAM" id="SSF56672">
    <property type="entry name" value="DNA/RNA polymerases"/>
    <property type="match status" value="1"/>
</dbReference>
<dbReference type="Proteomes" id="UP001159427">
    <property type="component" value="Unassembled WGS sequence"/>
</dbReference>
<name>A0ABN8MEY2_9CNID</name>
<evidence type="ECO:0000313" key="2">
    <source>
        <dbReference type="Proteomes" id="UP001159427"/>
    </source>
</evidence>
<reference evidence="1 2" key="1">
    <citation type="submission" date="2022-05" db="EMBL/GenBank/DDBJ databases">
        <authorList>
            <consortium name="Genoscope - CEA"/>
            <person name="William W."/>
        </authorList>
    </citation>
    <scope>NUCLEOTIDE SEQUENCE [LARGE SCALE GENOMIC DNA]</scope>
</reference>